<dbReference type="Proteomes" id="UP000044841">
    <property type="component" value="Unassembled WGS sequence"/>
</dbReference>
<keyword evidence="2" id="KW-0496">Mitochondrion</keyword>
<evidence type="ECO:0000256" key="2">
    <source>
        <dbReference type="ARBA" id="ARBA00023128"/>
    </source>
</evidence>
<evidence type="ECO:0000313" key="4">
    <source>
        <dbReference type="Proteomes" id="UP000044841"/>
    </source>
</evidence>
<evidence type="ECO:0000313" key="3">
    <source>
        <dbReference type="EMBL" id="CUA72954.1"/>
    </source>
</evidence>
<dbReference type="GO" id="GO:0005739">
    <property type="term" value="C:mitochondrion"/>
    <property type="evidence" value="ECO:0007669"/>
    <property type="project" value="UniProtKB-SubCell"/>
</dbReference>
<organism evidence="3 4">
    <name type="scientific">Rhizoctonia solani</name>
    <dbReference type="NCBI Taxonomy" id="456999"/>
    <lineage>
        <taxon>Eukaryota</taxon>
        <taxon>Fungi</taxon>
        <taxon>Dikarya</taxon>
        <taxon>Basidiomycota</taxon>
        <taxon>Agaricomycotina</taxon>
        <taxon>Agaricomycetes</taxon>
        <taxon>Cantharellales</taxon>
        <taxon>Ceratobasidiaceae</taxon>
        <taxon>Rhizoctonia</taxon>
    </lineage>
</organism>
<reference evidence="3 4" key="1">
    <citation type="submission" date="2015-07" db="EMBL/GenBank/DDBJ databases">
        <authorList>
            <person name="Noorani M."/>
        </authorList>
    </citation>
    <scope>NUCLEOTIDE SEQUENCE [LARGE SCALE GENOMIC DNA]</scope>
    <source>
        <strain evidence="3">BBA 69670</strain>
    </source>
</reference>
<dbReference type="EMBL" id="CYGV01001331">
    <property type="protein sequence ID" value="CUA72954.1"/>
    <property type="molecule type" value="Genomic_DNA"/>
</dbReference>
<evidence type="ECO:0000256" key="1">
    <source>
        <dbReference type="ARBA" id="ARBA00004173"/>
    </source>
</evidence>
<sequence>MTAPLSSTQILTPAENSRRFNEVLTTIGRTQKMMVLCGEDVCLAEGLLVACELTLVRAERRTRFLQHLAWIIVGVFTKNNSCGKSPVGQAGGAELCRLFDEGRLVRYLTESFDGVEERCWPGFSDRVTMLYGDNRQLCCCTTRCRKTSVSEARKWDDLFLEGVTVICPDCNRANTKTSKQRRTGTDATRALRPTVQLALGADILLGPEREALKAAAETCQLLLIIGTSLKDVDILDLTRELGEIIHSKYGAVVYVNSRSLRGGRSTYDHIDFHLLAEPEVVVDGILFALDEANNESVLVDGGDHMADMWFDQEEPKRTLESIRANFLCPDCWEFESAGLYPHFVRAFSRLTIEESGVPLPRMVILLFYLEQFWPVTKQLSAALGGRWKNNGWPCHVILIKLESLADRVNTIDNLTWEEKSFDVMVIYLTHGLSHELGYQIGHGQSYQGAQFLDLTLKLWRGLLNSARTKRAFFLCCGHPLLSPRMVQEMQTWINSMGTLDSITGCLNRKMSPGFMVNMMASMSTRLVEKSDWAWETMFEVWLTDSIARTHSDLLYLAPSRPAEMWLYAPFQSRPLGKPLPDLLQVCHCSKLEGSSASSDGTVGRKQWKVTHEGKGGQPISQIKVKAACSRCKQHWQLPSADMVGDLKNMGGQYGVRIPYFISKPDN</sequence>
<protein>
    <submittedName>
        <fullName evidence="3">Alpha-mannosidase</fullName>
    </submittedName>
</protein>
<accession>A0A0K6G3K6</accession>
<dbReference type="AlphaFoldDB" id="A0A0K6G3K6"/>
<keyword evidence="4" id="KW-1185">Reference proteome</keyword>
<name>A0A0K6G3K6_9AGAM</name>
<gene>
    <name evidence="3" type="ORF">RSOLAG22IIIB_10430</name>
</gene>
<dbReference type="SUPFAM" id="SSF52467">
    <property type="entry name" value="DHS-like NAD/FAD-binding domain"/>
    <property type="match status" value="1"/>
</dbReference>
<proteinExistence type="predicted"/>
<dbReference type="InterPro" id="IPR029035">
    <property type="entry name" value="DHS-like_NAD/FAD-binding_dom"/>
</dbReference>
<comment type="subcellular location">
    <subcellularLocation>
        <location evidence="1">Mitochondrion</location>
    </subcellularLocation>
</comment>
<dbReference type="Gene3D" id="3.40.50.1220">
    <property type="entry name" value="TPP-binding domain"/>
    <property type="match status" value="1"/>
</dbReference>